<evidence type="ECO:0000256" key="5">
    <source>
        <dbReference type="ARBA" id="ARBA00022475"/>
    </source>
</evidence>
<feature type="transmembrane region" description="Helical" evidence="13">
    <location>
        <begin position="395"/>
        <end position="414"/>
    </location>
</feature>
<feature type="transmembrane region" description="Helical" evidence="13">
    <location>
        <begin position="534"/>
        <end position="559"/>
    </location>
</feature>
<dbReference type="GO" id="GO:0005886">
    <property type="term" value="C:plasma membrane"/>
    <property type="evidence" value="ECO:0007669"/>
    <property type="project" value="UniProtKB-SubCell"/>
</dbReference>
<dbReference type="GO" id="GO:0032977">
    <property type="term" value="F:membrane insertase activity"/>
    <property type="evidence" value="ECO:0007669"/>
    <property type="project" value="InterPro"/>
</dbReference>
<dbReference type="InterPro" id="IPR001708">
    <property type="entry name" value="YidC/ALB3/OXA1/COX18"/>
</dbReference>
<feature type="transmembrane region" description="Helical" evidence="13">
    <location>
        <begin position="6"/>
        <end position="24"/>
    </location>
</feature>
<dbReference type="HAMAP" id="MF_01810">
    <property type="entry name" value="YidC_type1"/>
    <property type="match status" value="1"/>
</dbReference>
<accession>A0A3B1BHE2</accession>
<evidence type="ECO:0000313" key="16">
    <source>
        <dbReference type="EMBL" id="VAX15522.1"/>
    </source>
</evidence>
<dbReference type="PANTHER" id="PTHR12428:SF65">
    <property type="entry name" value="CYTOCHROME C OXIDASE ASSEMBLY PROTEIN COX18, MITOCHONDRIAL"/>
    <property type="match status" value="1"/>
</dbReference>
<feature type="domain" description="Membrane insertase YidC N-terminal" evidence="15">
    <location>
        <begin position="137"/>
        <end position="384"/>
    </location>
</feature>
<dbReference type="PANTHER" id="PTHR12428">
    <property type="entry name" value="OXA1"/>
    <property type="match status" value="1"/>
</dbReference>
<evidence type="ECO:0000256" key="8">
    <source>
        <dbReference type="ARBA" id="ARBA00022989"/>
    </source>
</evidence>
<dbReference type="GO" id="GO:0051205">
    <property type="term" value="P:protein insertion into membrane"/>
    <property type="evidence" value="ECO:0007669"/>
    <property type="project" value="TreeGrafter"/>
</dbReference>
<dbReference type="InterPro" id="IPR019998">
    <property type="entry name" value="Membr_insert_YidC"/>
</dbReference>
<reference evidence="16" key="1">
    <citation type="submission" date="2018-06" db="EMBL/GenBank/DDBJ databases">
        <authorList>
            <person name="Zhirakovskaya E."/>
        </authorList>
    </citation>
    <scope>NUCLEOTIDE SEQUENCE</scope>
</reference>
<evidence type="ECO:0000256" key="3">
    <source>
        <dbReference type="ARBA" id="ARBA00015325"/>
    </source>
</evidence>
<dbReference type="CDD" id="cd20070">
    <property type="entry name" value="5TM_YidC_Alb3"/>
    <property type="match status" value="1"/>
</dbReference>
<comment type="similarity">
    <text evidence="2">Belongs to the OXA1/ALB3/YidC family. Type 1 subfamily.</text>
</comment>
<dbReference type="PRINTS" id="PR01900">
    <property type="entry name" value="YIDCPROTEIN"/>
</dbReference>
<keyword evidence="4" id="KW-0813">Transport</keyword>
<evidence type="ECO:0000256" key="10">
    <source>
        <dbReference type="ARBA" id="ARBA00023186"/>
    </source>
</evidence>
<evidence type="ECO:0000256" key="11">
    <source>
        <dbReference type="ARBA" id="ARBA00033245"/>
    </source>
</evidence>
<dbReference type="NCBIfam" id="TIGR03592">
    <property type="entry name" value="yidC_oxa1_cterm"/>
    <property type="match status" value="1"/>
</dbReference>
<feature type="domain" description="Membrane insertase YidC/Oxa/ALB C-terminal" evidence="14">
    <location>
        <begin position="395"/>
        <end position="573"/>
    </location>
</feature>
<dbReference type="AlphaFoldDB" id="A0A3B1BHE2"/>
<gene>
    <name evidence="16" type="ORF">MNBD_NITROSPINAE01-931</name>
</gene>
<dbReference type="Gene3D" id="2.70.98.90">
    <property type="match status" value="1"/>
</dbReference>
<dbReference type="Pfam" id="PF02096">
    <property type="entry name" value="60KD_IMP"/>
    <property type="match status" value="1"/>
</dbReference>
<keyword evidence="8 13" id="KW-1133">Transmembrane helix</keyword>
<dbReference type="InterPro" id="IPR028055">
    <property type="entry name" value="YidC/Oxa/ALB_C"/>
</dbReference>
<name>A0A3B1BHE2_9ZZZZ</name>
<dbReference type="GO" id="GO:0015031">
    <property type="term" value="P:protein transport"/>
    <property type="evidence" value="ECO:0007669"/>
    <property type="project" value="UniProtKB-KW"/>
</dbReference>
<dbReference type="EMBL" id="UOGC01000011">
    <property type="protein sequence ID" value="VAX15522.1"/>
    <property type="molecule type" value="Genomic_DNA"/>
</dbReference>
<dbReference type="PRINTS" id="PR00701">
    <property type="entry name" value="60KDINNERMP"/>
</dbReference>
<evidence type="ECO:0000256" key="9">
    <source>
        <dbReference type="ARBA" id="ARBA00023136"/>
    </source>
</evidence>
<protein>
    <recommendedName>
        <fullName evidence="3">Membrane protein insertase YidC</fullName>
    </recommendedName>
    <alternativeName>
        <fullName evidence="12">Foldase YidC</fullName>
    </alternativeName>
    <alternativeName>
        <fullName evidence="11">Membrane integrase YidC</fullName>
    </alternativeName>
</protein>
<keyword evidence="10" id="KW-0143">Chaperone</keyword>
<evidence type="ECO:0000256" key="13">
    <source>
        <dbReference type="SAM" id="Phobius"/>
    </source>
</evidence>
<evidence type="ECO:0000259" key="14">
    <source>
        <dbReference type="Pfam" id="PF02096"/>
    </source>
</evidence>
<keyword evidence="7" id="KW-0653">Protein transport</keyword>
<feature type="transmembrane region" description="Helical" evidence="13">
    <location>
        <begin position="504"/>
        <end position="522"/>
    </location>
</feature>
<evidence type="ECO:0000256" key="2">
    <source>
        <dbReference type="ARBA" id="ARBA00010527"/>
    </source>
</evidence>
<comment type="subcellular location">
    <subcellularLocation>
        <location evidence="1">Cell inner membrane</location>
        <topology evidence="1">Multi-pass membrane protein</topology>
    </subcellularLocation>
</comment>
<dbReference type="CDD" id="cd19961">
    <property type="entry name" value="EcYidC-like_peri"/>
    <property type="match status" value="1"/>
</dbReference>
<dbReference type="InterPro" id="IPR028053">
    <property type="entry name" value="Membr_insert_YidC_N"/>
</dbReference>
<organism evidence="16">
    <name type="scientific">hydrothermal vent metagenome</name>
    <dbReference type="NCBI Taxonomy" id="652676"/>
    <lineage>
        <taxon>unclassified sequences</taxon>
        <taxon>metagenomes</taxon>
        <taxon>ecological metagenomes</taxon>
    </lineage>
</organism>
<evidence type="ECO:0000256" key="7">
    <source>
        <dbReference type="ARBA" id="ARBA00022927"/>
    </source>
</evidence>
<keyword evidence="6 13" id="KW-0812">Transmembrane</keyword>
<dbReference type="Pfam" id="PF14849">
    <property type="entry name" value="YidC_periplas"/>
    <property type="match status" value="1"/>
</dbReference>
<dbReference type="InterPro" id="IPR038221">
    <property type="entry name" value="YidC_periplasmic_sf"/>
</dbReference>
<evidence type="ECO:0000256" key="1">
    <source>
        <dbReference type="ARBA" id="ARBA00004429"/>
    </source>
</evidence>
<evidence type="ECO:0000256" key="12">
    <source>
        <dbReference type="ARBA" id="ARBA00033342"/>
    </source>
</evidence>
<proteinExistence type="inferred from homology"/>
<dbReference type="InterPro" id="IPR047196">
    <property type="entry name" value="YidC_ALB_C"/>
</dbReference>
<dbReference type="NCBIfam" id="TIGR03593">
    <property type="entry name" value="yidC_nterm"/>
    <property type="match status" value="1"/>
</dbReference>
<evidence type="ECO:0000259" key="15">
    <source>
        <dbReference type="Pfam" id="PF14849"/>
    </source>
</evidence>
<evidence type="ECO:0000256" key="6">
    <source>
        <dbReference type="ARBA" id="ARBA00022692"/>
    </source>
</evidence>
<keyword evidence="9 13" id="KW-0472">Membrane</keyword>
<evidence type="ECO:0000256" key="4">
    <source>
        <dbReference type="ARBA" id="ARBA00022448"/>
    </source>
</evidence>
<keyword evidence="5" id="KW-1003">Cell membrane</keyword>
<sequence>MIDRNFFMALIAAFAMVIAYNYYYEMRFGDYLRTEQANQMAEVQKEQDKAIEKPPVTAVETKDVTTQHEAGLAPASTPLAVSPPLEAVETHPADGEKRITIDTGVTKVVLTNKGAVPLNYLLEGYQNGDAGEIDLIFNLPQYIQARKAQDEKVAALEKIKPYPTLGFRFSNDKFSNKVNGSLFSASTKDETVVMHEGDEPFTIVYELEDTSGIVIRKKFTFHYGDYSFDFSALVKSTEKWGAFDYSLVWFGLGEELDAKKMAYNSYHGPVMMVNGERLSGAPEDDEPEINYKGVIKWGAVANRYYTAAAIPQNPSGMEVVSRYIDDTHSALEWKFKAKLSNEPESFVLFVGPKKHSALENYTNGMYSIIDYGWLDFFAKPLFWVLNFFHGLFGNWGWAIIALTACIKVLFFPLSQKSFKSMKRMQVIQPQMKKLQETYKNDKEQLNREMLKMYREHKVNPLGGCLPMVLQIPVFFALYKVLLESIELKGAGFILWITDLAVKDPYYVTPVLMGASMLAQMMMTPSTGDKAQRYVMLAMPIVFTFMFLSFPAGLVIYWLVNNLLTIGQQWIIYREK</sequence>